<gene>
    <name evidence="2" type="ORF">FLACOL_00698</name>
</gene>
<dbReference type="Pfam" id="PF13476">
    <property type="entry name" value="AAA_23"/>
    <property type="match status" value="1"/>
</dbReference>
<sequence>MRIRELSIKNFRALEDDHYFEFNSNITLIAGVNGKGKTAILDALVLALSHLKEFQLCDKN</sequence>
<proteinExistence type="predicted"/>
<dbReference type="InterPro" id="IPR051396">
    <property type="entry name" value="Bact_Antivir_Def_Nuclease"/>
</dbReference>
<dbReference type="SUPFAM" id="SSF52540">
    <property type="entry name" value="P-loop containing nucleoside triphosphate hydrolases"/>
    <property type="match status" value="1"/>
</dbReference>
<dbReference type="Proteomes" id="UP000238180">
    <property type="component" value="Unassembled WGS sequence"/>
</dbReference>
<accession>A0A2N9P8P4</accession>
<dbReference type="AlphaFoldDB" id="A0A2N9P8P4"/>
<dbReference type="PANTHER" id="PTHR43581:SF4">
    <property type="entry name" value="ATP_GTP PHOSPHATASE"/>
    <property type="match status" value="1"/>
</dbReference>
<evidence type="ECO:0000259" key="1">
    <source>
        <dbReference type="Pfam" id="PF13476"/>
    </source>
</evidence>
<dbReference type="InterPro" id="IPR027417">
    <property type="entry name" value="P-loop_NTPase"/>
</dbReference>
<dbReference type="GO" id="GO:0016887">
    <property type="term" value="F:ATP hydrolysis activity"/>
    <property type="evidence" value="ECO:0007669"/>
    <property type="project" value="InterPro"/>
</dbReference>
<dbReference type="InterPro" id="IPR038729">
    <property type="entry name" value="Rad50/SbcC_AAA"/>
</dbReference>
<dbReference type="Gene3D" id="3.40.50.300">
    <property type="entry name" value="P-loop containing nucleotide triphosphate hydrolases"/>
    <property type="match status" value="1"/>
</dbReference>
<evidence type="ECO:0000313" key="3">
    <source>
        <dbReference type="Proteomes" id="UP000238180"/>
    </source>
</evidence>
<dbReference type="GO" id="GO:0006302">
    <property type="term" value="P:double-strand break repair"/>
    <property type="evidence" value="ECO:0007669"/>
    <property type="project" value="InterPro"/>
</dbReference>
<protein>
    <submittedName>
        <fullName evidence="2">Chromosome segregation protein</fullName>
    </submittedName>
</protein>
<dbReference type="PANTHER" id="PTHR43581">
    <property type="entry name" value="ATP/GTP PHOSPHATASE"/>
    <property type="match status" value="1"/>
</dbReference>
<organism evidence="2 3">
    <name type="scientific">Flavobacterium columnare</name>
    <dbReference type="NCBI Taxonomy" id="996"/>
    <lineage>
        <taxon>Bacteria</taxon>
        <taxon>Pseudomonadati</taxon>
        <taxon>Bacteroidota</taxon>
        <taxon>Flavobacteriia</taxon>
        <taxon>Flavobacteriales</taxon>
        <taxon>Flavobacteriaceae</taxon>
        <taxon>Flavobacterium</taxon>
    </lineage>
</organism>
<dbReference type="RefSeq" id="WP_258129839.1">
    <property type="nucleotide sequence ID" value="NZ_OLKH01000067.1"/>
</dbReference>
<name>A0A2N9P8P4_9FLAO</name>
<feature type="domain" description="Rad50/SbcC-type AAA" evidence="1">
    <location>
        <begin position="5"/>
        <end position="50"/>
    </location>
</feature>
<evidence type="ECO:0000313" key="2">
    <source>
        <dbReference type="EMBL" id="SPE76711.1"/>
    </source>
</evidence>
<reference evidence="2 3" key="1">
    <citation type="submission" date="2018-02" db="EMBL/GenBank/DDBJ databases">
        <authorList>
            <person name="Cohen D.B."/>
            <person name="Kent A.D."/>
        </authorList>
    </citation>
    <scope>NUCLEOTIDE SEQUENCE [LARGE SCALE GENOMIC DNA]</scope>
    <source>
        <strain evidence="2">CIP109753</strain>
    </source>
</reference>
<dbReference type="EMBL" id="OLKH01000067">
    <property type="protein sequence ID" value="SPE76711.1"/>
    <property type="molecule type" value="Genomic_DNA"/>
</dbReference>